<keyword evidence="3" id="KW-1185">Reference proteome</keyword>
<protein>
    <submittedName>
        <fullName evidence="2">Uncharacterized protein</fullName>
    </submittedName>
</protein>
<proteinExistence type="predicted"/>
<evidence type="ECO:0000313" key="3">
    <source>
        <dbReference type="Proteomes" id="UP001500416"/>
    </source>
</evidence>
<dbReference type="Proteomes" id="UP001500416">
    <property type="component" value="Unassembled WGS sequence"/>
</dbReference>
<feature type="compositionally biased region" description="Low complexity" evidence="1">
    <location>
        <begin position="13"/>
        <end position="32"/>
    </location>
</feature>
<reference evidence="2 3" key="1">
    <citation type="journal article" date="2019" name="Int. J. Syst. Evol. Microbiol.">
        <title>The Global Catalogue of Microorganisms (GCM) 10K type strain sequencing project: providing services to taxonomists for standard genome sequencing and annotation.</title>
        <authorList>
            <consortium name="The Broad Institute Genomics Platform"/>
            <consortium name="The Broad Institute Genome Sequencing Center for Infectious Disease"/>
            <person name="Wu L."/>
            <person name="Ma J."/>
        </authorList>
    </citation>
    <scope>NUCLEOTIDE SEQUENCE [LARGE SCALE GENOMIC DNA]</scope>
    <source>
        <strain evidence="2 3">JCM 3380</strain>
    </source>
</reference>
<evidence type="ECO:0000313" key="2">
    <source>
        <dbReference type="EMBL" id="GAA0252600.1"/>
    </source>
</evidence>
<accession>A0ABN0UK01</accession>
<comment type="caution">
    <text evidence="2">The sequence shown here is derived from an EMBL/GenBank/DDBJ whole genome shotgun (WGS) entry which is preliminary data.</text>
</comment>
<gene>
    <name evidence="2" type="ORF">GCM10010492_61450</name>
</gene>
<dbReference type="EMBL" id="BAAABU010000020">
    <property type="protein sequence ID" value="GAA0252600.1"/>
    <property type="molecule type" value="Genomic_DNA"/>
</dbReference>
<name>A0ABN0UK01_9PSEU</name>
<sequence length="84" mass="8622">MLSRANPAVNPDNNVTNMVINTTTAPINANRPRANRRSLHATNTADPSRADTTPSSLPPASAVDIAPGNACRAPKCGAGSQPFG</sequence>
<feature type="compositionally biased region" description="Polar residues" evidence="1">
    <location>
        <begin position="40"/>
        <end position="55"/>
    </location>
</feature>
<organism evidence="2 3">
    <name type="scientific">Saccharothrix mutabilis subsp. mutabilis</name>
    <dbReference type="NCBI Taxonomy" id="66855"/>
    <lineage>
        <taxon>Bacteria</taxon>
        <taxon>Bacillati</taxon>
        <taxon>Actinomycetota</taxon>
        <taxon>Actinomycetes</taxon>
        <taxon>Pseudonocardiales</taxon>
        <taxon>Pseudonocardiaceae</taxon>
        <taxon>Saccharothrix</taxon>
    </lineage>
</organism>
<evidence type="ECO:0000256" key="1">
    <source>
        <dbReference type="SAM" id="MobiDB-lite"/>
    </source>
</evidence>
<feature type="region of interest" description="Disordered" evidence="1">
    <location>
        <begin position="1"/>
        <end position="84"/>
    </location>
</feature>